<accession>A0A449AWS2</accession>
<gene>
    <name evidence="1" type="ORF">NCTC10194_00730</name>
</gene>
<dbReference type="Proteomes" id="UP000290815">
    <property type="component" value="Chromosome"/>
</dbReference>
<organism evidence="1 2">
    <name type="scientific">Mycoplasmopsis glycophila</name>
    <dbReference type="NCBI Taxonomy" id="171285"/>
    <lineage>
        <taxon>Bacteria</taxon>
        <taxon>Bacillati</taxon>
        <taxon>Mycoplasmatota</taxon>
        <taxon>Mycoplasmoidales</taxon>
        <taxon>Metamycoplasmataceae</taxon>
        <taxon>Mycoplasmopsis</taxon>
    </lineage>
</organism>
<keyword evidence="2" id="KW-1185">Reference proteome</keyword>
<protein>
    <submittedName>
        <fullName evidence="1">Uncharacterized protein</fullName>
    </submittedName>
</protein>
<evidence type="ECO:0000313" key="1">
    <source>
        <dbReference type="EMBL" id="VEU71234.1"/>
    </source>
</evidence>
<dbReference type="KEGG" id="mgly:NCTC10194_00730"/>
<dbReference type="RefSeq" id="WP_027333887.1">
    <property type="nucleotide sequence ID" value="NZ_LR215024.1"/>
</dbReference>
<proteinExistence type="predicted"/>
<dbReference type="AlphaFoldDB" id="A0A449AWS2"/>
<reference evidence="1 2" key="1">
    <citation type="submission" date="2019-01" db="EMBL/GenBank/DDBJ databases">
        <authorList>
            <consortium name="Pathogen Informatics"/>
        </authorList>
    </citation>
    <scope>NUCLEOTIDE SEQUENCE [LARGE SCALE GENOMIC DNA]</scope>
    <source>
        <strain evidence="1 2">NCTC10194</strain>
    </source>
</reference>
<evidence type="ECO:0000313" key="2">
    <source>
        <dbReference type="Proteomes" id="UP000290815"/>
    </source>
</evidence>
<name>A0A449AWS2_9BACT</name>
<sequence>MYIKYEDIKNNNDGINSYTTDPYSIHQILIQIIKNTLKDQINIDLYNTLIQNNYSSASTYQLVLDQYALNLGLLLQKHSYLGSNVKIKLEWQKFQKSSDQNEVISVMKELFQLFNLKGRTKDILVFVEDFNLFNNEQLETISKMNFLIEPVNGCDLPS</sequence>
<dbReference type="EMBL" id="LR215024">
    <property type="protein sequence ID" value="VEU71234.1"/>
    <property type="molecule type" value="Genomic_DNA"/>
</dbReference>